<feature type="region of interest" description="Disordered" evidence="1">
    <location>
        <begin position="1"/>
        <end position="26"/>
    </location>
</feature>
<organism evidence="2">
    <name type="scientific">Arundo donax</name>
    <name type="common">Giant reed</name>
    <name type="synonym">Donax arundinaceus</name>
    <dbReference type="NCBI Taxonomy" id="35708"/>
    <lineage>
        <taxon>Eukaryota</taxon>
        <taxon>Viridiplantae</taxon>
        <taxon>Streptophyta</taxon>
        <taxon>Embryophyta</taxon>
        <taxon>Tracheophyta</taxon>
        <taxon>Spermatophyta</taxon>
        <taxon>Magnoliopsida</taxon>
        <taxon>Liliopsida</taxon>
        <taxon>Poales</taxon>
        <taxon>Poaceae</taxon>
        <taxon>PACMAD clade</taxon>
        <taxon>Arundinoideae</taxon>
        <taxon>Arundineae</taxon>
        <taxon>Arundo</taxon>
    </lineage>
</organism>
<reference evidence="2" key="2">
    <citation type="journal article" date="2015" name="Data Brief">
        <title>Shoot transcriptome of the giant reed, Arundo donax.</title>
        <authorList>
            <person name="Barrero R.A."/>
            <person name="Guerrero F.D."/>
            <person name="Moolhuijzen P."/>
            <person name="Goolsby J.A."/>
            <person name="Tidwell J."/>
            <person name="Bellgard S.E."/>
            <person name="Bellgard M.I."/>
        </authorList>
    </citation>
    <scope>NUCLEOTIDE SEQUENCE</scope>
    <source>
        <tissue evidence="2">Shoot tissue taken approximately 20 cm above the soil surface</tissue>
    </source>
</reference>
<protein>
    <submittedName>
        <fullName evidence="2">Uncharacterized protein</fullName>
    </submittedName>
</protein>
<accession>A0A0A9FQM4</accession>
<feature type="compositionally biased region" description="Polar residues" evidence="1">
    <location>
        <begin position="1"/>
        <end position="10"/>
    </location>
</feature>
<reference evidence="2" key="1">
    <citation type="submission" date="2014-09" db="EMBL/GenBank/DDBJ databases">
        <authorList>
            <person name="Magalhaes I.L.F."/>
            <person name="Oliveira U."/>
            <person name="Santos F.R."/>
            <person name="Vidigal T.H.D.A."/>
            <person name="Brescovit A.D."/>
            <person name="Santos A.J."/>
        </authorList>
    </citation>
    <scope>NUCLEOTIDE SEQUENCE</scope>
    <source>
        <tissue evidence="2">Shoot tissue taken approximately 20 cm above the soil surface</tissue>
    </source>
</reference>
<proteinExistence type="predicted"/>
<sequence>MSTSTSQLLHQNEHLDISKDLPCAHS</sequence>
<evidence type="ECO:0000256" key="1">
    <source>
        <dbReference type="SAM" id="MobiDB-lite"/>
    </source>
</evidence>
<name>A0A0A9FQM4_ARUDO</name>
<evidence type="ECO:0000313" key="2">
    <source>
        <dbReference type="EMBL" id="JAE15125.1"/>
    </source>
</evidence>
<dbReference type="AlphaFoldDB" id="A0A0A9FQM4"/>
<dbReference type="EMBL" id="GBRH01182771">
    <property type="protein sequence ID" value="JAE15125.1"/>
    <property type="molecule type" value="Transcribed_RNA"/>
</dbReference>